<reference evidence="3 4" key="1">
    <citation type="submission" date="2018-09" db="EMBL/GenBank/DDBJ databases">
        <title>Genomic Encyclopedia of Type Strains, Phase III (KMG-III): the genomes of soil and plant-associated and newly described type strains.</title>
        <authorList>
            <person name="Whitman W."/>
        </authorList>
    </citation>
    <scope>NUCLEOTIDE SEQUENCE [LARGE SCALE GENOMIC DNA]</scope>
    <source>
        <strain evidence="3 4">CECT 7938</strain>
    </source>
</reference>
<dbReference type="Proteomes" id="UP000286246">
    <property type="component" value="Unassembled WGS sequence"/>
</dbReference>
<sequence>MSENTTATYDIIIVGGGPIGLACALEAKQANLNYLILEKGCLVNSLYNYPQNMTFFSSSERLEIGDIPFVTTNPKPRRTEALEYYRRIQQKFELDTHLFEEVLDIKKNETENFYVTTSKRSYTTRKVIIATGFYDIPMLLNIPGEELNKVRHYYDDPHYYSGQKVIVVGASNSSIDAALETFRKGAKVTLVIRSNEISPRVKYWVKPDIENRIAAGEIDVLYNSELTAVSETSATIQTSTGIIEIENDFVLALTGYRPNFDFLRKVGIDIPNQTPCIPHHNEQTMETNIKGLYLAGVVCGGLNTHLWFIENSRIHAKQIIAHIQSMSI</sequence>
<dbReference type="OrthoDB" id="9778740at2"/>
<organism evidence="3 4">
    <name type="scientific">Sphingobacterium detergens</name>
    <dbReference type="NCBI Taxonomy" id="1145106"/>
    <lineage>
        <taxon>Bacteria</taxon>
        <taxon>Pseudomonadati</taxon>
        <taxon>Bacteroidota</taxon>
        <taxon>Sphingobacteriia</taxon>
        <taxon>Sphingobacteriales</taxon>
        <taxon>Sphingobacteriaceae</taxon>
        <taxon>Sphingobacterium</taxon>
    </lineage>
</organism>
<dbReference type="PRINTS" id="PR00469">
    <property type="entry name" value="PNDRDTASEII"/>
</dbReference>
<dbReference type="Gene3D" id="3.50.50.60">
    <property type="entry name" value="FAD/NAD(P)-binding domain"/>
    <property type="match status" value="1"/>
</dbReference>
<evidence type="ECO:0000313" key="4">
    <source>
        <dbReference type="Proteomes" id="UP000286246"/>
    </source>
</evidence>
<keyword evidence="4" id="KW-1185">Reference proteome</keyword>
<dbReference type="NCBIfam" id="TIGR04018">
    <property type="entry name" value="Bthiol_YpdA"/>
    <property type="match status" value="1"/>
</dbReference>
<protein>
    <submittedName>
        <fullName evidence="3">Thioredoxin reductase (NADPH)</fullName>
    </submittedName>
</protein>
<dbReference type="GO" id="GO:0016491">
    <property type="term" value="F:oxidoreductase activity"/>
    <property type="evidence" value="ECO:0007669"/>
    <property type="project" value="UniProtKB-KW"/>
</dbReference>
<dbReference type="PRINTS" id="PR00368">
    <property type="entry name" value="FADPNR"/>
</dbReference>
<dbReference type="InterPro" id="IPR050097">
    <property type="entry name" value="Ferredoxin-NADP_redctase_2"/>
</dbReference>
<keyword evidence="1" id="KW-0285">Flavoprotein</keyword>
<accession>A0A420AQN1</accession>
<dbReference type="PANTHER" id="PTHR48105">
    <property type="entry name" value="THIOREDOXIN REDUCTASE 1-RELATED-RELATED"/>
    <property type="match status" value="1"/>
</dbReference>
<evidence type="ECO:0000256" key="2">
    <source>
        <dbReference type="ARBA" id="ARBA00023002"/>
    </source>
</evidence>
<proteinExistence type="predicted"/>
<dbReference type="Pfam" id="PF13738">
    <property type="entry name" value="Pyr_redox_3"/>
    <property type="match status" value="1"/>
</dbReference>
<comment type="caution">
    <text evidence="3">The sequence shown here is derived from an EMBL/GenBank/DDBJ whole genome shotgun (WGS) entry which is preliminary data.</text>
</comment>
<dbReference type="InterPro" id="IPR023856">
    <property type="entry name" value="Bdr"/>
</dbReference>
<dbReference type="InterPro" id="IPR036188">
    <property type="entry name" value="FAD/NAD-bd_sf"/>
</dbReference>
<keyword evidence="2" id="KW-0560">Oxidoreductase</keyword>
<dbReference type="RefSeq" id="WP_120260599.1">
    <property type="nucleotide sequence ID" value="NZ_RAPY01000004.1"/>
</dbReference>
<dbReference type="AlphaFoldDB" id="A0A420AQN1"/>
<evidence type="ECO:0000313" key="3">
    <source>
        <dbReference type="EMBL" id="RKE46725.1"/>
    </source>
</evidence>
<dbReference type="SUPFAM" id="SSF51905">
    <property type="entry name" value="FAD/NAD(P)-binding domain"/>
    <property type="match status" value="1"/>
</dbReference>
<name>A0A420AQN1_SPHD1</name>
<evidence type="ECO:0000256" key="1">
    <source>
        <dbReference type="ARBA" id="ARBA00022630"/>
    </source>
</evidence>
<dbReference type="EMBL" id="RAPY01000004">
    <property type="protein sequence ID" value="RKE46725.1"/>
    <property type="molecule type" value="Genomic_DNA"/>
</dbReference>
<gene>
    <name evidence="3" type="ORF">DFQ12_3877</name>
</gene>